<feature type="transmembrane region" description="Helical" evidence="1">
    <location>
        <begin position="43"/>
        <end position="65"/>
    </location>
</feature>
<evidence type="ECO:0000256" key="1">
    <source>
        <dbReference type="SAM" id="Phobius"/>
    </source>
</evidence>
<keyword evidence="1" id="KW-1133">Transmembrane helix</keyword>
<sequence>MRLHYKGAYDLNPESIPHKEHIPGAVKFKEAEDTKELSKTATVISIIVMVIMGIFATMRMGRFIFDGSLQMWLGILFPFAILFPHEILHAICFKEDVYLYTNWKQGMLFVVGSETMSKGRFILMSMLPNVVFGILPYIVGMIYPQFVFGLVFGILSAGMGAGDYYNVYNAVTQMPKGARTYLYQFHSYWYMP</sequence>
<feature type="transmembrane region" description="Helical" evidence="1">
    <location>
        <begin position="121"/>
        <end position="140"/>
    </location>
</feature>
<feature type="transmembrane region" description="Helical" evidence="1">
    <location>
        <begin position="146"/>
        <end position="167"/>
    </location>
</feature>
<comment type="caution">
    <text evidence="2">The sequence shown here is derived from an EMBL/GenBank/DDBJ whole genome shotgun (WGS) entry which is preliminary data.</text>
</comment>
<evidence type="ECO:0000313" key="2">
    <source>
        <dbReference type="EMBL" id="PLT74810.1"/>
    </source>
</evidence>
<evidence type="ECO:0000313" key="3">
    <source>
        <dbReference type="Proteomes" id="UP000234891"/>
    </source>
</evidence>
<dbReference type="Proteomes" id="UP000234891">
    <property type="component" value="Unassembled WGS sequence"/>
</dbReference>
<organism evidence="2 3">
    <name type="scientific">Mediterraneibacter gnavus</name>
    <name type="common">Ruminococcus gnavus</name>
    <dbReference type="NCBI Taxonomy" id="33038"/>
    <lineage>
        <taxon>Bacteria</taxon>
        <taxon>Bacillati</taxon>
        <taxon>Bacillota</taxon>
        <taxon>Clostridia</taxon>
        <taxon>Lachnospirales</taxon>
        <taxon>Lachnospiraceae</taxon>
        <taxon>Mediterraneibacter</taxon>
    </lineage>
</organism>
<evidence type="ECO:0008006" key="4">
    <source>
        <dbReference type="Google" id="ProtNLM"/>
    </source>
</evidence>
<gene>
    <name evidence="2" type="ORF">CDL26_01730</name>
</gene>
<name>A0A2N5PI39_MEDGN</name>
<dbReference type="InterPro" id="IPR021683">
    <property type="entry name" value="DUF3267"/>
</dbReference>
<dbReference type="EMBL" id="NIHS01000002">
    <property type="protein sequence ID" value="PLT74810.1"/>
    <property type="molecule type" value="Genomic_DNA"/>
</dbReference>
<reference evidence="2 3" key="1">
    <citation type="journal article" date="2017" name="Genome Med.">
        <title>A novel Ruminococcus gnavus clade enriched in inflammatory bowel disease patients.</title>
        <authorList>
            <person name="Hall A.B."/>
            <person name="Yassour M."/>
            <person name="Sauk J."/>
            <person name="Garner A."/>
            <person name="Jiang X."/>
            <person name="Arthur T."/>
            <person name="Lagoudas G.K."/>
            <person name="Vatanen T."/>
            <person name="Fornelos N."/>
            <person name="Wilson R."/>
            <person name="Bertha M."/>
            <person name="Cohen M."/>
            <person name="Garber J."/>
            <person name="Khalili H."/>
            <person name="Gevers D."/>
            <person name="Ananthakrishnan A.N."/>
            <person name="Kugathasan S."/>
            <person name="Lander E.S."/>
            <person name="Blainey P."/>
            <person name="Vlamakis H."/>
            <person name="Xavier R.J."/>
            <person name="Huttenhower C."/>
        </authorList>
    </citation>
    <scope>NUCLEOTIDE SEQUENCE [LARGE SCALE GENOMIC DNA]</scope>
    <source>
        <strain evidence="2 3">RJX1124</strain>
    </source>
</reference>
<feature type="transmembrane region" description="Helical" evidence="1">
    <location>
        <begin position="71"/>
        <end position="93"/>
    </location>
</feature>
<keyword evidence="1" id="KW-0812">Transmembrane</keyword>
<protein>
    <recommendedName>
        <fullName evidence="4">DUF3267 domain-containing protein</fullName>
    </recommendedName>
</protein>
<accession>A0A2N5PI39</accession>
<dbReference type="RefSeq" id="WP_101870008.1">
    <property type="nucleotide sequence ID" value="NZ_BAABSA010000049.1"/>
</dbReference>
<dbReference type="AlphaFoldDB" id="A0A2N5PI39"/>
<proteinExistence type="predicted"/>
<dbReference type="Pfam" id="PF11667">
    <property type="entry name" value="DUF3267"/>
    <property type="match status" value="1"/>
</dbReference>
<keyword evidence="1" id="KW-0472">Membrane</keyword>